<sequence>MRISFHDASIPTRAVKRLKQRLSLKESQARQITSEVFGYRDWTDLHNELGSKAASALDEACDSATLAERRKYQASQLLASSVDLHGESSDDFVQWWQPSAAHPLELGGGSTATPFAGSKEDLSFHEALSTLAEAVHHPVGDFEHALITGIHRTENESLLKHAEAITDELLSGNRNREPEVARRLLEALASRGLPRSILNLSTSLALGDGGPKDEKRATDLLEQLAESASTPVDLKRIVESRLGPAYALGTRGKTVSQ</sequence>
<dbReference type="Gene3D" id="1.25.40.10">
    <property type="entry name" value="Tetratricopeptide repeat domain"/>
    <property type="match status" value="1"/>
</dbReference>
<dbReference type="AlphaFoldDB" id="A0A6S7BI16"/>
<evidence type="ECO:0000313" key="2">
    <source>
        <dbReference type="Proteomes" id="UP000494115"/>
    </source>
</evidence>
<dbReference type="InterPro" id="IPR011990">
    <property type="entry name" value="TPR-like_helical_dom_sf"/>
</dbReference>
<dbReference type="Proteomes" id="UP000494115">
    <property type="component" value="Unassembled WGS sequence"/>
</dbReference>
<name>A0A6S7BI16_9BURK</name>
<accession>A0A6S7BI16</accession>
<evidence type="ECO:0000313" key="1">
    <source>
        <dbReference type="EMBL" id="CAB3789353.1"/>
    </source>
</evidence>
<dbReference type="RefSeq" id="WP_175105311.1">
    <property type="nucleotide sequence ID" value="NZ_CADIKM010000011.1"/>
</dbReference>
<protein>
    <submittedName>
        <fullName evidence="1">Uncharacterized protein</fullName>
    </submittedName>
</protein>
<proteinExistence type="predicted"/>
<keyword evidence="2" id="KW-1185">Reference proteome</keyword>
<organism evidence="1 2">
    <name type="scientific">Pararobbsia alpina</name>
    <dbReference type="NCBI Taxonomy" id="621374"/>
    <lineage>
        <taxon>Bacteria</taxon>
        <taxon>Pseudomonadati</taxon>
        <taxon>Pseudomonadota</taxon>
        <taxon>Betaproteobacteria</taxon>
        <taxon>Burkholderiales</taxon>
        <taxon>Burkholderiaceae</taxon>
        <taxon>Pararobbsia</taxon>
    </lineage>
</organism>
<dbReference type="EMBL" id="CADIKM010000011">
    <property type="protein sequence ID" value="CAB3789353.1"/>
    <property type="molecule type" value="Genomic_DNA"/>
</dbReference>
<gene>
    <name evidence="1" type="ORF">LMG28138_02748</name>
</gene>
<reference evidence="1 2" key="1">
    <citation type="submission" date="2020-04" db="EMBL/GenBank/DDBJ databases">
        <authorList>
            <person name="De Canck E."/>
        </authorList>
    </citation>
    <scope>NUCLEOTIDE SEQUENCE [LARGE SCALE GENOMIC DNA]</scope>
    <source>
        <strain evidence="1 2">LMG 28138</strain>
    </source>
</reference>